<organism evidence="1 2">
    <name type="scientific">Leptidea sinapis</name>
    <dbReference type="NCBI Taxonomy" id="189913"/>
    <lineage>
        <taxon>Eukaryota</taxon>
        <taxon>Metazoa</taxon>
        <taxon>Ecdysozoa</taxon>
        <taxon>Arthropoda</taxon>
        <taxon>Hexapoda</taxon>
        <taxon>Insecta</taxon>
        <taxon>Pterygota</taxon>
        <taxon>Neoptera</taxon>
        <taxon>Endopterygota</taxon>
        <taxon>Lepidoptera</taxon>
        <taxon>Glossata</taxon>
        <taxon>Ditrysia</taxon>
        <taxon>Papilionoidea</taxon>
        <taxon>Pieridae</taxon>
        <taxon>Dismorphiinae</taxon>
        <taxon>Leptidea</taxon>
    </lineage>
</organism>
<dbReference type="EMBL" id="FZQP02003978">
    <property type="protein sequence ID" value="VVC99111.1"/>
    <property type="molecule type" value="Genomic_DNA"/>
</dbReference>
<dbReference type="AlphaFoldDB" id="A0A5E4QNB2"/>
<dbReference type="Proteomes" id="UP000324832">
    <property type="component" value="Unassembled WGS sequence"/>
</dbReference>
<protein>
    <submittedName>
        <fullName evidence="1">Uncharacterized protein</fullName>
    </submittedName>
</protein>
<name>A0A5E4QNB2_9NEOP</name>
<gene>
    <name evidence="1" type="ORF">LSINAPIS_LOCUS10051</name>
</gene>
<proteinExistence type="predicted"/>
<sequence>MFDKIYSNYSDKCSDLSSKEFNCEDVTCILEQAEVIKNNIVDEEAAKELFENLAQEYPQEKVLEKMDDLCLNGKYMEYFFEEQFDDCPAMNLFTCVFVNVLIECSSWKDSPQCASIAEQGKQCKMYLGTVSKKIQ</sequence>
<reference evidence="1 2" key="1">
    <citation type="submission" date="2017-07" db="EMBL/GenBank/DDBJ databases">
        <authorList>
            <person name="Talla V."/>
            <person name="Backstrom N."/>
        </authorList>
    </citation>
    <scope>NUCLEOTIDE SEQUENCE [LARGE SCALE GENOMIC DNA]</scope>
</reference>
<dbReference type="Gene3D" id="1.10.238.270">
    <property type="match status" value="1"/>
</dbReference>
<evidence type="ECO:0000313" key="1">
    <source>
        <dbReference type="EMBL" id="VVC99111.1"/>
    </source>
</evidence>
<keyword evidence="2" id="KW-1185">Reference proteome</keyword>
<evidence type="ECO:0000313" key="2">
    <source>
        <dbReference type="Proteomes" id="UP000324832"/>
    </source>
</evidence>
<accession>A0A5E4QNB2</accession>